<dbReference type="Gene3D" id="1.25.40.10">
    <property type="entry name" value="Tetratricopeptide repeat domain"/>
    <property type="match status" value="1"/>
</dbReference>
<dbReference type="SUPFAM" id="SSF48452">
    <property type="entry name" value="TPR-like"/>
    <property type="match status" value="1"/>
</dbReference>
<accession>A0ABZ3HB88</accession>
<dbReference type="RefSeq" id="WP_231019302.1">
    <property type="nucleotide sequence ID" value="NZ_CP147920.1"/>
</dbReference>
<evidence type="ECO:0000313" key="2">
    <source>
        <dbReference type="Proteomes" id="UP001447842"/>
    </source>
</evidence>
<evidence type="ECO:0008006" key="3">
    <source>
        <dbReference type="Google" id="ProtNLM"/>
    </source>
</evidence>
<dbReference type="InterPro" id="IPR011990">
    <property type="entry name" value="TPR-like_helical_dom_sf"/>
</dbReference>
<dbReference type="Proteomes" id="UP001447842">
    <property type="component" value="Chromosome"/>
</dbReference>
<organism evidence="1 2">
    <name type="scientific">Sulfurimonas diazotrophicus</name>
    <dbReference type="NCBI Taxonomy" id="3131939"/>
    <lineage>
        <taxon>Bacteria</taxon>
        <taxon>Pseudomonadati</taxon>
        <taxon>Campylobacterota</taxon>
        <taxon>Epsilonproteobacteria</taxon>
        <taxon>Campylobacterales</taxon>
        <taxon>Sulfurimonadaceae</taxon>
        <taxon>Sulfurimonas</taxon>
    </lineage>
</organism>
<reference evidence="1 2" key="1">
    <citation type="submission" date="2024-03" db="EMBL/GenBank/DDBJ databases">
        <title>Sulfurimonas sp. HSL3-1.</title>
        <authorList>
            <person name="Wang S."/>
        </authorList>
    </citation>
    <scope>NUCLEOTIDE SEQUENCE [LARGE SCALE GENOMIC DNA]</scope>
    <source>
        <strain evidence="1 2">HSL3-1</strain>
    </source>
</reference>
<gene>
    <name evidence="1" type="ORF">WCY31_11700</name>
</gene>
<keyword evidence="2" id="KW-1185">Reference proteome</keyword>
<protein>
    <recommendedName>
        <fullName evidence="3">Tetratricopeptide repeat protein</fullName>
    </recommendedName>
</protein>
<name>A0ABZ3HB88_9BACT</name>
<dbReference type="EMBL" id="CP147920">
    <property type="protein sequence ID" value="XAU14894.1"/>
    <property type="molecule type" value="Genomic_DNA"/>
</dbReference>
<proteinExistence type="predicted"/>
<sequence length="200" mass="23257">MKPVNKYKTLALANESFNQENYEEALRQYAQVLQDYPESKEAFNGAILAEMAMSGEEAAEALFDYYEVLREEDAEQADTVISEILQTMDGTVEQLTSLFSEPLRHRLDYEDGILYDDFRQLVKEQGDFKTIFENIMFSTRVLITEKEEFIDFLSQLNRHGYHKMAMNYIETALSMYPNDDQLRALLRDILKSRPVEDSAS</sequence>
<evidence type="ECO:0000313" key="1">
    <source>
        <dbReference type="EMBL" id="XAU14894.1"/>
    </source>
</evidence>